<evidence type="ECO:0000313" key="8">
    <source>
        <dbReference type="Proteomes" id="UP000323393"/>
    </source>
</evidence>
<dbReference type="Proteomes" id="UP000323393">
    <property type="component" value="Unassembled WGS sequence"/>
</dbReference>
<dbReference type="PANTHER" id="PTHR22550:SF5">
    <property type="entry name" value="LEUCINE ZIPPER PROTEIN 4"/>
    <property type="match status" value="1"/>
</dbReference>
<dbReference type="PANTHER" id="PTHR22550">
    <property type="entry name" value="SPORE GERMINATION PROTEIN"/>
    <property type="match status" value="1"/>
</dbReference>
<keyword evidence="6" id="KW-0812">Transmembrane</keyword>
<dbReference type="Pfam" id="PF03323">
    <property type="entry name" value="GerA"/>
    <property type="match status" value="1"/>
</dbReference>
<evidence type="ECO:0000256" key="2">
    <source>
        <dbReference type="ARBA" id="ARBA00005278"/>
    </source>
</evidence>
<name>A0AA94WTG5_9BACI</name>
<comment type="subcellular location">
    <subcellularLocation>
        <location evidence="4">Cell membrane</location>
    </subcellularLocation>
    <subcellularLocation>
        <location evidence="1">Membrane</location>
        <topology evidence="1">Multi-pass membrane protein</topology>
    </subcellularLocation>
</comment>
<feature type="compositionally biased region" description="Basic residues" evidence="5">
    <location>
        <begin position="492"/>
        <end position="501"/>
    </location>
</feature>
<dbReference type="AlphaFoldDB" id="A0AA94WTG5"/>
<sequence length="507" mass="57495">MKNLLKKLFTPKSSQTSNKVEDMSVTQLLLQMEKSVDFLRFTNQTNDGSRKVWINYYYTLVDTDFLHRDILHRISTSPWSNLQELKNILPIEVVTISSDPKEIREKLLTGFIFVQIGEKDKKGLLVRSEFVQSRAVSLPEVEFSVIGPKESFVENIDSNINLIRRRLSSPMLTVEQKMLGTISRTRVGVMYIDGIVDKDNVQTVIQRLDEVEFDHINDSSYITQLISDNGNTLFPLLLDTERPDRIVSALTEGKVVIMVDGSPHGLIGPTTLVEFFSSFEDYYLSYWLSSFFRLIRLFGVAFSILVTPVYVAVLSYHYELIPKDLLSTLISSRREVPLPPILEAIFLELTIELLREAGARLPTKVGQTIGIVGGIVIGTASVEAGLTSNVLLIIVALAALASFTTPVYKMGNTIRLLRFPFLLFAELWGLLGIVFCFCILAAHLLRLTSLGRPYLEPIYPPRVKDMKDALLRLPFSMQTERPGQLRTNKPQRMAKIRKKPKKDIDEY</sequence>
<feature type="transmembrane region" description="Helical" evidence="6">
    <location>
        <begin position="420"/>
        <end position="445"/>
    </location>
</feature>
<dbReference type="InterPro" id="IPR050768">
    <property type="entry name" value="UPF0353/GerABKA_families"/>
</dbReference>
<feature type="transmembrane region" description="Helical" evidence="6">
    <location>
        <begin position="294"/>
        <end position="316"/>
    </location>
</feature>
<feature type="compositionally biased region" description="Polar residues" evidence="5">
    <location>
        <begin position="481"/>
        <end position="490"/>
    </location>
</feature>
<keyword evidence="3 4" id="KW-0472">Membrane</keyword>
<keyword evidence="6" id="KW-1133">Transmembrane helix</keyword>
<gene>
    <name evidence="7" type="ORF">FZC74_02925</name>
</gene>
<evidence type="ECO:0000256" key="5">
    <source>
        <dbReference type="SAM" id="MobiDB-lite"/>
    </source>
</evidence>
<reference evidence="7 8" key="1">
    <citation type="submission" date="2019-08" db="EMBL/GenBank/DDBJ databases">
        <title>Bacillus genomes from the desert of Cuatro Cienegas, Coahuila.</title>
        <authorList>
            <person name="Olmedo-Alvarez G."/>
        </authorList>
    </citation>
    <scope>NUCLEOTIDE SEQUENCE [LARGE SCALE GENOMIC DNA]</scope>
    <source>
        <strain evidence="7 8">CH88_3T</strain>
    </source>
</reference>
<accession>A0AA94WTG5</accession>
<dbReference type="PIRSF" id="PIRSF005690">
    <property type="entry name" value="GerBA"/>
    <property type="match status" value="1"/>
</dbReference>
<evidence type="ECO:0000256" key="1">
    <source>
        <dbReference type="ARBA" id="ARBA00004141"/>
    </source>
</evidence>
<comment type="similarity">
    <text evidence="2 4">Belongs to the GerABKA family.</text>
</comment>
<evidence type="ECO:0000256" key="3">
    <source>
        <dbReference type="ARBA" id="ARBA00023136"/>
    </source>
</evidence>
<evidence type="ECO:0000256" key="4">
    <source>
        <dbReference type="PIRNR" id="PIRNR005690"/>
    </source>
</evidence>
<evidence type="ECO:0000256" key="6">
    <source>
        <dbReference type="SAM" id="Phobius"/>
    </source>
</evidence>
<feature type="region of interest" description="Disordered" evidence="5">
    <location>
        <begin position="481"/>
        <end position="507"/>
    </location>
</feature>
<proteinExistence type="inferred from homology"/>
<dbReference type="RefSeq" id="WP_148964873.1">
    <property type="nucleotide sequence ID" value="NZ_JBNIKZ010000002.1"/>
</dbReference>
<evidence type="ECO:0000313" key="7">
    <source>
        <dbReference type="EMBL" id="TYS61243.1"/>
    </source>
</evidence>
<comment type="caution">
    <text evidence="7">The sequence shown here is derived from an EMBL/GenBank/DDBJ whole genome shotgun (WGS) entry which is preliminary data.</text>
</comment>
<protein>
    <submittedName>
        <fullName evidence="7">Spore germination protein</fullName>
    </submittedName>
</protein>
<organism evidence="7 8">
    <name type="scientific">Sutcliffiella horikoshii</name>
    <dbReference type="NCBI Taxonomy" id="79883"/>
    <lineage>
        <taxon>Bacteria</taxon>
        <taxon>Bacillati</taxon>
        <taxon>Bacillota</taxon>
        <taxon>Bacilli</taxon>
        <taxon>Bacillales</taxon>
        <taxon>Bacillaceae</taxon>
        <taxon>Sutcliffiella</taxon>
    </lineage>
</organism>
<dbReference type="GO" id="GO:0009847">
    <property type="term" value="P:spore germination"/>
    <property type="evidence" value="ECO:0007669"/>
    <property type="project" value="UniProtKB-UniRule"/>
</dbReference>
<dbReference type="GO" id="GO:0005886">
    <property type="term" value="C:plasma membrane"/>
    <property type="evidence" value="ECO:0007669"/>
    <property type="project" value="UniProtKB-SubCell"/>
</dbReference>
<dbReference type="EMBL" id="VTEU01000001">
    <property type="protein sequence ID" value="TYS61243.1"/>
    <property type="molecule type" value="Genomic_DNA"/>
</dbReference>
<feature type="transmembrane region" description="Helical" evidence="6">
    <location>
        <begin position="390"/>
        <end position="408"/>
    </location>
</feature>
<dbReference type="InterPro" id="IPR004995">
    <property type="entry name" value="Spore_Ger"/>
</dbReference>